<protein>
    <recommendedName>
        <fullName evidence="2">4-vinyl reductase 4VR domain-containing protein</fullName>
    </recommendedName>
</protein>
<dbReference type="EMBL" id="SJTG01000007">
    <property type="protein sequence ID" value="TCI06257.1"/>
    <property type="molecule type" value="Genomic_DNA"/>
</dbReference>
<evidence type="ECO:0000313" key="3">
    <source>
        <dbReference type="EMBL" id="TCI06257.1"/>
    </source>
</evidence>
<feature type="region of interest" description="Disordered" evidence="1">
    <location>
        <begin position="84"/>
        <end position="109"/>
    </location>
</feature>
<organism evidence="3 4">
    <name type="scientific">Dyella soli</name>
    <dbReference type="NCBI Taxonomy" id="522319"/>
    <lineage>
        <taxon>Bacteria</taxon>
        <taxon>Pseudomonadati</taxon>
        <taxon>Pseudomonadota</taxon>
        <taxon>Gammaproteobacteria</taxon>
        <taxon>Lysobacterales</taxon>
        <taxon>Rhodanobacteraceae</taxon>
        <taxon>Dyella</taxon>
    </lineage>
</organism>
<dbReference type="InterPro" id="IPR024096">
    <property type="entry name" value="NO_sig/Golgi_transp_ligand-bd"/>
</dbReference>
<feature type="compositionally biased region" description="Pro residues" evidence="1">
    <location>
        <begin position="84"/>
        <end position="102"/>
    </location>
</feature>
<dbReference type="InterPro" id="IPR004096">
    <property type="entry name" value="V4R"/>
</dbReference>
<evidence type="ECO:0000313" key="4">
    <source>
        <dbReference type="Proteomes" id="UP000291822"/>
    </source>
</evidence>
<keyword evidence="4" id="KW-1185">Reference proteome</keyword>
<dbReference type="SMART" id="SM00989">
    <property type="entry name" value="V4R"/>
    <property type="match status" value="1"/>
</dbReference>
<accession>A0A4R0YLJ6</accession>
<evidence type="ECO:0000259" key="2">
    <source>
        <dbReference type="SMART" id="SM00989"/>
    </source>
</evidence>
<proteinExistence type="predicted"/>
<dbReference type="Gene3D" id="3.30.1380.20">
    <property type="entry name" value="Trafficking protein particle complex subunit 3"/>
    <property type="match status" value="1"/>
</dbReference>
<sequence length="257" mass="27856">MMIELEFQILSDRREGLLVDLGRLVVASGYTLLRQRLSQDQRGTWLTMRVRGPAEHQSSLEEGLATHARVRSFETALAGVGHAPTPPLVTPAPVATPAPVPAPAAGSPDLPADVRQVEAVLPQLARDYPKVYPWLLTLEHAVADPARKPSLLLAGQRTGTWIYKRDYAMGAKLPLVDAIKRIALPALRELVAAECRDGQFHIQNSPLCPPGGHTGCHFFAGYLEGVLNGAMGRHDVEVHRLHCRSDGAPACVIDVSD</sequence>
<feature type="domain" description="4-vinyl reductase 4VR" evidence="2">
    <location>
        <begin position="199"/>
        <end position="257"/>
    </location>
</feature>
<dbReference type="AlphaFoldDB" id="A0A4R0YLJ6"/>
<reference evidence="3 4" key="1">
    <citation type="submission" date="2019-02" db="EMBL/GenBank/DDBJ databases">
        <title>Dyella amyloliquefaciens sp. nov., isolated from forest soil.</title>
        <authorList>
            <person name="Gao Z.-H."/>
            <person name="Qiu L.-H."/>
        </authorList>
    </citation>
    <scope>NUCLEOTIDE SEQUENCE [LARGE SCALE GENOMIC DNA]</scope>
    <source>
        <strain evidence="3 4">KACC 12747</strain>
    </source>
</reference>
<dbReference type="SUPFAM" id="SSF111126">
    <property type="entry name" value="Ligand-binding domain in the NO signalling and Golgi transport"/>
    <property type="match status" value="1"/>
</dbReference>
<evidence type="ECO:0000256" key="1">
    <source>
        <dbReference type="SAM" id="MobiDB-lite"/>
    </source>
</evidence>
<name>A0A4R0YLJ6_9GAMM</name>
<comment type="caution">
    <text evidence="3">The sequence shown here is derived from an EMBL/GenBank/DDBJ whole genome shotgun (WGS) entry which is preliminary data.</text>
</comment>
<gene>
    <name evidence="3" type="ORF">EZM97_34685</name>
</gene>
<dbReference type="Proteomes" id="UP000291822">
    <property type="component" value="Unassembled WGS sequence"/>
</dbReference>